<name>A0AAW1V4A4_9CUCU</name>
<dbReference type="PANTHER" id="PTHR16797">
    <property type="entry name" value="FACTOR VIII-ASSOCIATED GENE 1"/>
    <property type="match status" value="1"/>
</dbReference>
<dbReference type="InterPro" id="IPR011990">
    <property type="entry name" value="TPR-like_helical_dom_sf"/>
</dbReference>
<evidence type="ECO:0008006" key="3">
    <source>
        <dbReference type="Google" id="ProtNLM"/>
    </source>
</evidence>
<evidence type="ECO:0000313" key="1">
    <source>
        <dbReference type="EMBL" id="KAK9888208.1"/>
    </source>
</evidence>
<dbReference type="GO" id="GO:0099518">
    <property type="term" value="P:vesicle cytoskeletal trafficking"/>
    <property type="evidence" value="ECO:0007669"/>
    <property type="project" value="TreeGrafter"/>
</dbReference>
<organism evidence="1 2">
    <name type="scientific">Henosepilachna vigintioctopunctata</name>
    <dbReference type="NCBI Taxonomy" id="420089"/>
    <lineage>
        <taxon>Eukaryota</taxon>
        <taxon>Metazoa</taxon>
        <taxon>Ecdysozoa</taxon>
        <taxon>Arthropoda</taxon>
        <taxon>Hexapoda</taxon>
        <taxon>Insecta</taxon>
        <taxon>Pterygota</taxon>
        <taxon>Neoptera</taxon>
        <taxon>Endopterygota</taxon>
        <taxon>Coleoptera</taxon>
        <taxon>Polyphaga</taxon>
        <taxon>Cucujiformia</taxon>
        <taxon>Coccinelloidea</taxon>
        <taxon>Coccinellidae</taxon>
        <taxon>Epilachninae</taxon>
        <taxon>Epilachnini</taxon>
        <taxon>Henosepilachna</taxon>
    </lineage>
</organism>
<dbReference type="AlphaFoldDB" id="A0AAW1V4A4"/>
<dbReference type="InterPro" id="IPR039494">
    <property type="entry name" value="F8A"/>
</dbReference>
<dbReference type="EMBL" id="JARQZJ010000121">
    <property type="protein sequence ID" value="KAK9888208.1"/>
    <property type="molecule type" value="Genomic_DNA"/>
</dbReference>
<accession>A0AAW1V4A4</accession>
<comment type="caution">
    <text evidence="1">The sequence shown here is derived from an EMBL/GenBank/DDBJ whole genome shotgun (WGS) entry which is preliminary data.</text>
</comment>
<dbReference type="PANTHER" id="PTHR16797:SF4">
    <property type="entry name" value="40-KDA HUNTINGTIN-ASSOCIATED PROTEIN"/>
    <property type="match status" value="1"/>
</dbReference>
<keyword evidence="2" id="KW-1185">Reference proteome</keyword>
<dbReference type="Proteomes" id="UP001431783">
    <property type="component" value="Unassembled WGS sequence"/>
</dbReference>
<dbReference type="SUPFAM" id="SSF48452">
    <property type="entry name" value="TPR-like"/>
    <property type="match status" value="1"/>
</dbReference>
<protein>
    <recommendedName>
        <fullName evidence="3">Factor VIII intron 22 protein</fullName>
    </recommendedName>
</protein>
<gene>
    <name evidence="1" type="ORF">WA026_000476</name>
</gene>
<evidence type="ECO:0000313" key="2">
    <source>
        <dbReference type="Proteomes" id="UP001431783"/>
    </source>
</evidence>
<reference evidence="1 2" key="1">
    <citation type="submission" date="2023-03" db="EMBL/GenBank/DDBJ databases">
        <title>Genome insight into feeding habits of ladybird beetles.</title>
        <authorList>
            <person name="Li H.-S."/>
            <person name="Huang Y.-H."/>
            <person name="Pang H."/>
        </authorList>
    </citation>
    <scope>NUCLEOTIDE SEQUENCE [LARGE SCALE GENOMIC DNA]</scope>
    <source>
        <strain evidence="1">SYSU_2023b</strain>
        <tissue evidence="1">Whole body</tissue>
    </source>
</reference>
<dbReference type="GO" id="GO:0005769">
    <property type="term" value="C:early endosome"/>
    <property type="evidence" value="ECO:0007669"/>
    <property type="project" value="TreeGrafter"/>
</dbReference>
<proteinExistence type="predicted"/>
<sequence length="307" mass="34505">MGSESTGIEELDHFRSISKKLKKTFFKKPNETEALDSYTTLAREWENSGLHSYAGLCWTAAAKCENSLGNATGEVTDLVKSARQYASAEENNVRVGSVRFGFDNLQASLNSYSSAAAKYEKKSSLVVTLNLEVVEFLEKIGRGDLAEDYLKEALNHCSNGGDFMKVHCLNLLAKKFIEEADYLPALNTFTEIHNSVVKLPPNAAYADILLKCEISRVLLLLILKPPPQKLTPELAKILERYTWGDRNDDSLKNCKMSEYLFVLLESLVTTCQSADKSYIVDLEGQLWPFLDVNQKTLLHILVRIYYP</sequence>